<keyword evidence="1" id="KW-1133">Transmembrane helix</keyword>
<dbReference type="InterPro" id="IPR012902">
    <property type="entry name" value="N_methyl_site"/>
</dbReference>
<accession>A0ABU1H6K3</accession>
<feature type="transmembrane region" description="Helical" evidence="1">
    <location>
        <begin position="12"/>
        <end position="33"/>
    </location>
</feature>
<keyword evidence="3" id="KW-1185">Reference proteome</keyword>
<comment type="caution">
    <text evidence="2">The sequence shown here is derived from an EMBL/GenBank/DDBJ whole genome shotgun (WGS) entry which is preliminary data.</text>
</comment>
<keyword evidence="1" id="KW-0812">Transmembrane</keyword>
<dbReference type="RefSeq" id="WP_309656271.1">
    <property type="nucleotide sequence ID" value="NZ_JARWAN010000015.1"/>
</dbReference>
<dbReference type="PROSITE" id="PS00409">
    <property type="entry name" value="PROKAR_NTER_METHYL"/>
    <property type="match status" value="1"/>
</dbReference>
<dbReference type="Proteomes" id="UP001254564">
    <property type="component" value="Unassembled WGS sequence"/>
</dbReference>
<dbReference type="EMBL" id="JARWAN010000015">
    <property type="protein sequence ID" value="MDR5899387.1"/>
    <property type="molecule type" value="Genomic_DNA"/>
</dbReference>
<reference evidence="2 3" key="1">
    <citation type="submission" date="2023-04" db="EMBL/GenBank/DDBJ databases">
        <title>A long-awaited taxogenomic arrangement of the family Halomonadaceae.</title>
        <authorList>
            <person name="De La Haba R."/>
            <person name="Chuvochina M."/>
            <person name="Wittouck S."/>
            <person name="Arahal D.R."/>
            <person name="Sanchez-Porro C."/>
            <person name="Hugenholtz P."/>
            <person name="Ventosa A."/>
        </authorList>
    </citation>
    <scope>NUCLEOTIDE SEQUENCE [LARGE SCALE GENOMIC DNA]</scope>
    <source>
        <strain evidence="2 3">DSM 21020</strain>
    </source>
</reference>
<dbReference type="Pfam" id="PF07963">
    <property type="entry name" value="N_methyl"/>
    <property type="match status" value="1"/>
</dbReference>
<gene>
    <name evidence="2" type="ORF">QC823_10350</name>
</gene>
<evidence type="ECO:0000313" key="2">
    <source>
        <dbReference type="EMBL" id="MDR5899387.1"/>
    </source>
</evidence>
<evidence type="ECO:0000313" key="3">
    <source>
        <dbReference type="Proteomes" id="UP001254564"/>
    </source>
</evidence>
<evidence type="ECO:0000256" key="1">
    <source>
        <dbReference type="SAM" id="Phobius"/>
    </source>
</evidence>
<organism evidence="2 3">
    <name type="scientific">Vreelandella vilamensis</name>
    <dbReference type="NCBI Taxonomy" id="531309"/>
    <lineage>
        <taxon>Bacteria</taxon>
        <taxon>Pseudomonadati</taxon>
        <taxon>Pseudomonadota</taxon>
        <taxon>Gammaproteobacteria</taxon>
        <taxon>Oceanospirillales</taxon>
        <taxon>Halomonadaceae</taxon>
        <taxon>Vreelandella</taxon>
    </lineage>
</organism>
<dbReference type="NCBIfam" id="TIGR02532">
    <property type="entry name" value="IV_pilin_GFxxxE"/>
    <property type="match status" value="1"/>
</dbReference>
<name>A0ABU1H6K3_9GAMM</name>
<keyword evidence="1" id="KW-0472">Membrane</keyword>
<protein>
    <submittedName>
        <fullName evidence="2">Prepilin-type N-terminal cleavage/methylation domain-containing protein</fullName>
    </submittedName>
</protein>
<sequence>MLNQHQKGFTLVELMVAMAIGTLVILGAGQLFITTLKTFQKVEEISRKQEVVVFAANTLVNGYRKGNGNYELQSTKDSSGNELDECSIFDLDIEPNSQPIVGGLADDFDCDNNRFVQDAGLNGYRKFTLDFERDGDTLETLSFHVMNRSQAVNPVQ</sequence>
<proteinExistence type="predicted"/>